<feature type="compositionally biased region" description="Pro residues" evidence="1">
    <location>
        <begin position="483"/>
        <end position="492"/>
    </location>
</feature>
<feature type="region of interest" description="Disordered" evidence="1">
    <location>
        <begin position="242"/>
        <end position="276"/>
    </location>
</feature>
<dbReference type="AlphaFoldDB" id="A0A151I0F0"/>
<feature type="compositionally biased region" description="Basic and acidic residues" evidence="1">
    <location>
        <begin position="381"/>
        <end position="398"/>
    </location>
</feature>
<accession>A0A151I0F0</accession>
<dbReference type="EMBL" id="KQ976627">
    <property type="protein sequence ID" value="KYM78923.1"/>
    <property type="molecule type" value="Genomic_DNA"/>
</dbReference>
<dbReference type="Proteomes" id="UP000078540">
    <property type="component" value="Unassembled WGS sequence"/>
</dbReference>
<feature type="compositionally biased region" description="Low complexity" evidence="1">
    <location>
        <begin position="432"/>
        <end position="457"/>
    </location>
</feature>
<feature type="compositionally biased region" description="Basic and acidic residues" evidence="1">
    <location>
        <begin position="65"/>
        <end position="74"/>
    </location>
</feature>
<gene>
    <name evidence="2" type="ORF">ALC53_10657</name>
</gene>
<feature type="region of interest" description="Disordered" evidence="1">
    <location>
        <begin position="1"/>
        <end position="33"/>
    </location>
</feature>
<proteinExistence type="predicted"/>
<evidence type="ECO:0000256" key="1">
    <source>
        <dbReference type="SAM" id="MobiDB-lite"/>
    </source>
</evidence>
<feature type="region of interest" description="Disordered" evidence="1">
    <location>
        <begin position="379"/>
        <end position="507"/>
    </location>
</feature>
<name>A0A151I0F0_9HYME</name>
<evidence type="ECO:0000313" key="2">
    <source>
        <dbReference type="EMBL" id="KYM78923.1"/>
    </source>
</evidence>
<feature type="region of interest" description="Disordered" evidence="1">
    <location>
        <begin position="54"/>
        <end position="74"/>
    </location>
</feature>
<protein>
    <submittedName>
        <fullName evidence="2">Uncharacterized protein</fullName>
    </submittedName>
</protein>
<feature type="compositionally biased region" description="Basic and acidic residues" evidence="1">
    <location>
        <begin position="242"/>
        <end position="257"/>
    </location>
</feature>
<evidence type="ECO:0000313" key="3">
    <source>
        <dbReference type="Proteomes" id="UP000078540"/>
    </source>
</evidence>
<organism evidence="2 3">
    <name type="scientific">Atta colombica</name>
    <dbReference type="NCBI Taxonomy" id="520822"/>
    <lineage>
        <taxon>Eukaryota</taxon>
        <taxon>Metazoa</taxon>
        <taxon>Ecdysozoa</taxon>
        <taxon>Arthropoda</taxon>
        <taxon>Hexapoda</taxon>
        <taxon>Insecta</taxon>
        <taxon>Pterygota</taxon>
        <taxon>Neoptera</taxon>
        <taxon>Endopterygota</taxon>
        <taxon>Hymenoptera</taxon>
        <taxon>Apocrita</taxon>
        <taxon>Aculeata</taxon>
        <taxon>Formicoidea</taxon>
        <taxon>Formicidae</taxon>
        <taxon>Myrmicinae</taxon>
        <taxon>Atta</taxon>
    </lineage>
</organism>
<keyword evidence="3" id="KW-1185">Reference proteome</keyword>
<reference evidence="2 3" key="1">
    <citation type="submission" date="2015-09" db="EMBL/GenBank/DDBJ databases">
        <title>Atta colombica WGS genome.</title>
        <authorList>
            <person name="Nygaard S."/>
            <person name="Hu H."/>
            <person name="Boomsma J."/>
            <person name="Zhang G."/>
        </authorList>
    </citation>
    <scope>NUCLEOTIDE SEQUENCE [LARGE SCALE GENOMIC DNA]</scope>
    <source>
        <strain evidence="2">Treedump-2</strain>
        <tissue evidence="2">Whole body</tissue>
    </source>
</reference>
<sequence length="531" mass="58476">MGNEGWTETVADRPDGSLKLGRGAGGQSEGSGKENVGGAIGVVVVVVCAGTEKGSRAGSWNTGGSEKREKEGSRVKGERDGKLLILYSAKFYYKIANFLLKSGTPNRYNRQKKIVQNNKQNNNNWIREKRRSDGQKRNDGKIYILVRVAMTRDVNQVDRVAFPTKVWYGKSAMPFLSARANLGIRLEVDSSSESGRGTADKNTSYPPVVLARNQVPNPRVGAIFISCPEAADVIRRIARRESVAKGRESEREGEIPEKSPGIDGQDDADQSPSFVSRSLNPKPIRVAIELLEARELFKSVEWLVEAEQPSLSAQGFGNKGGEERCRGPNFVQQATAFRREFRRKVHNFRKCAGLLVAQITSLTEGYLLLFEDPVQGGKMEWSQEKEGKGRTVGKERPRTTWCRTLARRSSNKGGGPRGRAREKIPHHSAGYRTTRSRVPPTVRRVAPSNRGRPNGPRARPHESRPLALSRHGPGRRTLLAVCPPSPPRPPSPRQASPPTSAEGCASPLALPLHDWSLHSDERSHVIGPPPH</sequence>